<dbReference type="PANTHER" id="PTHR12526:SF630">
    <property type="entry name" value="GLYCOSYLTRANSFERASE"/>
    <property type="match status" value="1"/>
</dbReference>
<proteinExistence type="predicted"/>
<dbReference type="SUPFAM" id="SSF53448">
    <property type="entry name" value="Nucleotide-diphospho-sugar transferases"/>
    <property type="match status" value="1"/>
</dbReference>
<dbReference type="CDD" id="cd00761">
    <property type="entry name" value="Glyco_tranf_GTA_type"/>
    <property type="match status" value="1"/>
</dbReference>
<sequence length="662" mass="76399">MDFLKQTLSSLCKQSMQQFEIIIVNDASSLDQYKNLISTLNYQPKDNNQRLKIITNKINKGPGESRNIGVQSSKSQFIFFLDSDDLLEPTTLDKLYWHLLSNPEVYFTKGYTVGFSHQQYIWKLGFHSSKQFLTENAATVSAMIRKSVFNKVSFQSHLTSGLEDWDFWLNCAKHHMWGTTVHEITDWYRRHPANQYLTKWKDWEVDIVNHYKELSSSHDAFTNPKHISNNCMFQNKQFDPSMVDQQLIDKYEMNILIIIPWFTMGGADHFNLNLLQQLIKRGWKVTIVATLQKSDWLIEFQKYTPDIYILPNFINVAESGVDFLCYLMTMRNFKVVMISNSEFGYHVLPILVHLHPNVLYIDYVHMEEENWNHGGYAHYSIMNTNRLDAHIVASQHLKDWMVSRGGIEDGTIVCRVNVDSNLYKRDWNARSEMRSKLGIHDDTVVVLYAARLVSQKQPMVMINVLKQLKDRFNHANTDATPFAFIIAGDGDDKRKVVMYMHSNQLWTPHVHFVGAINKVDMLKYMSASDLLFLPSQMEGIALVIYEAMSMELCVVGANVGGQLELVTRDTGILLDVDGKDQSQQVEMYTNEIASLIVDKRFVAMGMASRQRIVDHFDIEDMGQCVIHDVLESIKKRDAAIQPIALKQVEQIVEDNLGVMCLE</sequence>
<evidence type="ECO:0008006" key="6">
    <source>
        <dbReference type="Google" id="ProtNLM"/>
    </source>
</evidence>
<dbReference type="Gene3D" id="3.40.50.2000">
    <property type="entry name" value="Glycogen Phosphorylase B"/>
    <property type="match status" value="2"/>
</dbReference>
<keyword evidence="5" id="KW-1185">Reference proteome</keyword>
<dbReference type="InterPro" id="IPR029044">
    <property type="entry name" value="Nucleotide-diphossugar_trans"/>
</dbReference>
<name>A0AAW2ZJ62_9EUKA</name>
<feature type="domain" description="Glycosyl transferase family 1" evidence="2">
    <location>
        <begin position="430"/>
        <end position="577"/>
    </location>
</feature>
<organism evidence="4 5">
    <name type="scientific">Acrasis kona</name>
    <dbReference type="NCBI Taxonomy" id="1008807"/>
    <lineage>
        <taxon>Eukaryota</taxon>
        <taxon>Discoba</taxon>
        <taxon>Heterolobosea</taxon>
        <taxon>Tetramitia</taxon>
        <taxon>Eutetramitia</taxon>
        <taxon>Acrasidae</taxon>
        <taxon>Acrasis</taxon>
    </lineage>
</organism>
<feature type="domain" description="Glycosyltransferase 2-like" evidence="3">
    <location>
        <begin position="2"/>
        <end position="123"/>
    </location>
</feature>
<comment type="caution">
    <text evidence="4">The sequence shown here is derived from an EMBL/GenBank/DDBJ whole genome shotgun (WGS) entry which is preliminary data.</text>
</comment>
<dbReference type="GO" id="GO:0016757">
    <property type="term" value="F:glycosyltransferase activity"/>
    <property type="evidence" value="ECO:0007669"/>
    <property type="project" value="UniProtKB-KW"/>
</dbReference>
<evidence type="ECO:0000313" key="4">
    <source>
        <dbReference type="EMBL" id="KAL0489418.1"/>
    </source>
</evidence>
<evidence type="ECO:0000259" key="3">
    <source>
        <dbReference type="Pfam" id="PF00535"/>
    </source>
</evidence>
<dbReference type="EMBL" id="JAOPGA020001557">
    <property type="protein sequence ID" value="KAL0489418.1"/>
    <property type="molecule type" value="Genomic_DNA"/>
</dbReference>
<dbReference type="SUPFAM" id="SSF53756">
    <property type="entry name" value="UDP-Glycosyltransferase/glycogen phosphorylase"/>
    <property type="match status" value="1"/>
</dbReference>
<evidence type="ECO:0000256" key="1">
    <source>
        <dbReference type="ARBA" id="ARBA00022676"/>
    </source>
</evidence>
<dbReference type="CDD" id="cd03801">
    <property type="entry name" value="GT4_PimA-like"/>
    <property type="match status" value="1"/>
</dbReference>
<dbReference type="Gene3D" id="3.90.550.10">
    <property type="entry name" value="Spore Coat Polysaccharide Biosynthesis Protein SpsA, Chain A"/>
    <property type="match status" value="1"/>
</dbReference>
<reference evidence="4 5" key="1">
    <citation type="submission" date="2024-03" db="EMBL/GenBank/DDBJ databases">
        <title>The Acrasis kona genome and developmental transcriptomes reveal deep origins of eukaryotic multicellular pathways.</title>
        <authorList>
            <person name="Sheikh S."/>
            <person name="Fu C.-J."/>
            <person name="Brown M.W."/>
            <person name="Baldauf S.L."/>
        </authorList>
    </citation>
    <scope>NUCLEOTIDE SEQUENCE [LARGE SCALE GENOMIC DNA]</scope>
    <source>
        <strain evidence="4 5">ATCC MYA-3509</strain>
    </source>
</reference>
<evidence type="ECO:0000313" key="5">
    <source>
        <dbReference type="Proteomes" id="UP001431209"/>
    </source>
</evidence>
<dbReference type="Pfam" id="PF00534">
    <property type="entry name" value="Glycos_transf_1"/>
    <property type="match status" value="1"/>
</dbReference>
<dbReference type="Pfam" id="PF00535">
    <property type="entry name" value="Glycos_transf_2"/>
    <property type="match status" value="1"/>
</dbReference>
<accession>A0AAW2ZJ62</accession>
<dbReference type="InterPro" id="IPR001296">
    <property type="entry name" value="Glyco_trans_1"/>
</dbReference>
<dbReference type="InterPro" id="IPR001173">
    <property type="entry name" value="Glyco_trans_2-like"/>
</dbReference>
<dbReference type="Proteomes" id="UP001431209">
    <property type="component" value="Unassembled WGS sequence"/>
</dbReference>
<dbReference type="AlphaFoldDB" id="A0AAW2ZJ62"/>
<dbReference type="PANTHER" id="PTHR12526">
    <property type="entry name" value="GLYCOSYLTRANSFERASE"/>
    <property type="match status" value="1"/>
</dbReference>
<protein>
    <recommendedName>
        <fullName evidence="6">Glycosyltransferase</fullName>
    </recommendedName>
</protein>
<keyword evidence="1" id="KW-0328">Glycosyltransferase</keyword>
<evidence type="ECO:0000259" key="2">
    <source>
        <dbReference type="Pfam" id="PF00534"/>
    </source>
</evidence>
<keyword evidence="1" id="KW-0808">Transferase</keyword>
<gene>
    <name evidence="4" type="ORF">AKO1_010706</name>
</gene>